<accession>A0ABP8FEG2</accession>
<dbReference type="InterPro" id="IPR050833">
    <property type="entry name" value="Poly_Biosynth_Transport"/>
</dbReference>
<feature type="transmembrane region" description="Helical" evidence="6">
    <location>
        <begin position="187"/>
        <end position="207"/>
    </location>
</feature>
<feature type="transmembrane region" description="Helical" evidence="6">
    <location>
        <begin position="117"/>
        <end position="136"/>
    </location>
</feature>
<name>A0ABP8FEG2_9BACT</name>
<organism evidence="7 8">
    <name type="scientific">Compostibacter hankyongensis</name>
    <dbReference type="NCBI Taxonomy" id="1007089"/>
    <lineage>
        <taxon>Bacteria</taxon>
        <taxon>Pseudomonadati</taxon>
        <taxon>Bacteroidota</taxon>
        <taxon>Chitinophagia</taxon>
        <taxon>Chitinophagales</taxon>
        <taxon>Chitinophagaceae</taxon>
        <taxon>Compostibacter</taxon>
    </lineage>
</organism>
<evidence type="ECO:0000256" key="2">
    <source>
        <dbReference type="ARBA" id="ARBA00022475"/>
    </source>
</evidence>
<gene>
    <name evidence="7" type="ORF">GCM10023143_03790</name>
</gene>
<dbReference type="Pfam" id="PF01943">
    <property type="entry name" value="Polysacc_synt"/>
    <property type="match status" value="1"/>
</dbReference>
<dbReference type="EMBL" id="BAABFN010000001">
    <property type="protein sequence ID" value="GAA4301784.1"/>
    <property type="molecule type" value="Genomic_DNA"/>
</dbReference>
<dbReference type="PANTHER" id="PTHR30250:SF11">
    <property type="entry name" value="O-ANTIGEN TRANSPORTER-RELATED"/>
    <property type="match status" value="1"/>
</dbReference>
<evidence type="ECO:0000256" key="6">
    <source>
        <dbReference type="SAM" id="Phobius"/>
    </source>
</evidence>
<evidence type="ECO:0000313" key="7">
    <source>
        <dbReference type="EMBL" id="GAA4301784.1"/>
    </source>
</evidence>
<dbReference type="Proteomes" id="UP001501207">
    <property type="component" value="Unassembled WGS sequence"/>
</dbReference>
<dbReference type="PANTHER" id="PTHR30250">
    <property type="entry name" value="PST FAMILY PREDICTED COLANIC ACID TRANSPORTER"/>
    <property type="match status" value="1"/>
</dbReference>
<comment type="subcellular location">
    <subcellularLocation>
        <location evidence="1">Cell membrane</location>
        <topology evidence="1">Multi-pass membrane protein</topology>
    </subcellularLocation>
</comment>
<feature type="transmembrane region" description="Helical" evidence="6">
    <location>
        <begin position="12"/>
        <end position="36"/>
    </location>
</feature>
<feature type="transmembrane region" description="Helical" evidence="6">
    <location>
        <begin position="405"/>
        <end position="428"/>
    </location>
</feature>
<keyword evidence="8" id="KW-1185">Reference proteome</keyword>
<feature type="transmembrane region" description="Helical" evidence="6">
    <location>
        <begin position="379"/>
        <end position="399"/>
    </location>
</feature>
<feature type="transmembrane region" description="Helical" evidence="6">
    <location>
        <begin position="148"/>
        <end position="167"/>
    </location>
</feature>
<protein>
    <submittedName>
        <fullName evidence="7">Polysaccharide biosynthesis C-terminal domain-containing protein</fullName>
    </submittedName>
</protein>
<feature type="transmembrane region" description="Helical" evidence="6">
    <location>
        <begin position="351"/>
        <end position="372"/>
    </location>
</feature>
<evidence type="ECO:0000256" key="5">
    <source>
        <dbReference type="ARBA" id="ARBA00023136"/>
    </source>
</evidence>
<feature type="transmembrane region" description="Helical" evidence="6">
    <location>
        <begin position="79"/>
        <end position="105"/>
    </location>
</feature>
<evidence type="ECO:0000256" key="1">
    <source>
        <dbReference type="ARBA" id="ARBA00004651"/>
    </source>
</evidence>
<feature type="transmembrane region" description="Helical" evidence="6">
    <location>
        <begin position="464"/>
        <end position="484"/>
    </location>
</feature>
<keyword evidence="4 6" id="KW-1133">Transmembrane helix</keyword>
<dbReference type="InterPro" id="IPR002797">
    <property type="entry name" value="Polysacc_synth"/>
</dbReference>
<sequence length="502" mass="57653">MSSIRRLANQTLWYGGSYVAARFLNVFLKFFLTHIIAIDNYGVVTKVYVYSTFLNVLFTYGMETTYFRFIQHKEGRNAVYATSFFSVFGTTILLSTAMAVCAAPISDIWNIPGHPEWVVWFAGILGFDALCAIPFARLRQQGRPVKYAFIRFLNILMQVLLIFYFLVIGPWAGARGHRLPGYDPAVGVGYVFIANLIASAVTLLLLYKELRGLRAVFDLKLWKQMMRYTWPLMIVGFGGMINEVMDRALLDNLLPYSRDRVETIQAIYYSGYLFALLINVFIQVFKMGAEPFFFNEAGRENAQATYARIMKFYVIGSCWMFLGIVLFRDLWKALNLVDIRHSPEYAGGFDVIPQLAMSYVCLGIYYNLAIWYKLTNKTLYGAYMTLAGVVVTLVLNIWWIPRFSYVGSAWASFLCYFIMMVISFVWGQRHYPVPYEWKKLGGYMLLAVVVLLLHEGLQRLTGQTGLRVLAGVLLLGAYMLFTLLRERREFSRLPVVGRWLGR</sequence>
<evidence type="ECO:0000256" key="3">
    <source>
        <dbReference type="ARBA" id="ARBA00022692"/>
    </source>
</evidence>
<dbReference type="RefSeq" id="WP_344974442.1">
    <property type="nucleotide sequence ID" value="NZ_BAABFN010000001.1"/>
</dbReference>
<keyword evidence="2" id="KW-1003">Cell membrane</keyword>
<feature type="transmembrane region" description="Helical" evidence="6">
    <location>
        <begin position="265"/>
        <end position="285"/>
    </location>
</feature>
<keyword evidence="3 6" id="KW-0812">Transmembrane</keyword>
<proteinExistence type="predicted"/>
<reference evidence="8" key="1">
    <citation type="journal article" date="2019" name="Int. J. Syst. Evol. Microbiol.">
        <title>The Global Catalogue of Microorganisms (GCM) 10K type strain sequencing project: providing services to taxonomists for standard genome sequencing and annotation.</title>
        <authorList>
            <consortium name="The Broad Institute Genomics Platform"/>
            <consortium name="The Broad Institute Genome Sequencing Center for Infectious Disease"/>
            <person name="Wu L."/>
            <person name="Ma J."/>
        </authorList>
    </citation>
    <scope>NUCLEOTIDE SEQUENCE [LARGE SCALE GENOMIC DNA]</scope>
    <source>
        <strain evidence="8">JCM 17664</strain>
    </source>
</reference>
<evidence type="ECO:0000313" key="8">
    <source>
        <dbReference type="Proteomes" id="UP001501207"/>
    </source>
</evidence>
<feature type="transmembrane region" description="Helical" evidence="6">
    <location>
        <begin position="312"/>
        <end position="331"/>
    </location>
</feature>
<evidence type="ECO:0000256" key="4">
    <source>
        <dbReference type="ARBA" id="ARBA00022989"/>
    </source>
</evidence>
<feature type="transmembrane region" description="Helical" evidence="6">
    <location>
        <begin position="440"/>
        <end position="458"/>
    </location>
</feature>
<feature type="transmembrane region" description="Helical" evidence="6">
    <location>
        <begin position="48"/>
        <end position="67"/>
    </location>
</feature>
<keyword evidence="5 6" id="KW-0472">Membrane</keyword>
<feature type="transmembrane region" description="Helical" evidence="6">
    <location>
        <begin position="228"/>
        <end position="245"/>
    </location>
</feature>
<comment type="caution">
    <text evidence="7">The sequence shown here is derived from an EMBL/GenBank/DDBJ whole genome shotgun (WGS) entry which is preliminary data.</text>
</comment>